<reference evidence="1" key="1">
    <citation type="journal article" date="2015" name="Nature">
        <title>Complex archaea that bridge the gap between prokaryotes and eukaryotes.</title>
        <authorList>
            <person name="Spang A."/>
            <person name="Saw J.H."/>
            <person name="Jorgensen S.L."/>
            <person name="Zaremba-Niedzwiedzka K."/>
            <person name="Martijn J."/>
            <person name="Lind A.E."/>
            <person name="van Eijk R."/>
            <person name="Schleper C."/>
            <person name="Guy L."/>
            <person name="Ettema T.J."/>
        </authorList>
    </citation>
    <scope>NUCLEOTIDE SEQUENCE</scope>
</reference>
<dbReference type="AlphaFoldDB" id="A0A0F9G7T2"/>
<organism evidence="1">
    <name type="scientific">marine sediment metagenome</name>
    <dbReference type="NCBI Taxonomy" id="412755"/>
    <lineage>
        <taxon>unclassified sequences</taxon>
        <taxon>metagenomes</taxon>
        <taxon>ecological metagenomes</taxon>
    </lineage>
</organism>
<gene>
    <name evidence="1" type="ORF">LCGC14_2216910</name>
</gene>
<evidence type="ECO:0000313" key="1">
    <source>
        <dbReference type="EMBL" id="KKL59287.1"/>
    </source>
</evidence>
<proteinExistence type="predicted"/>
<feature type="non-terminal residue" evidence="1">
    <location>
        <position position="49"/>
    </location>
</feature>
<dbReference type="EMBL" id="LAZR01029539">
    <property type="protein sequence ID" value="KKL59287.1"/>
    <property type="molecule type" value="Genomic_DNA"/>
</dbReference>
<sequence>MALAIEAGLRIWPLYALIPRNPLMLKVRRGRLQWRLGGVSKQLHRVSVK</sequence>
<protein>
    <submittedName>
        <fullName evidence="1">Uncharacterized protein</fullName>
    </submittedName>
</protein>
<comment type="caution">
    <text evidence="1">The sequence shown here is derived from an EMBL/GenBank/DDBJ whole genome shotgun (WGS) entry which is preliminary data.</text>
</comment>
<name>A0A0F9G7T2_9ZZZZ</name>
<accession>A0A0F9G7T2</accession>